<feature type="compositionally biased region" description="Basic and acidic residues" evidence="1">
    <location>
        <begin position="678"/>
        <end position="689"/>
    </location>
</feature>
<keyword evidence="3" id="KW-1185">Reference proteome</keyword>
<evidence type="ECO:0000313" key="2">
    <source>
        <dbReference type="EMBL" id="KAE8148952.1"/>
    </source>
</evidence>
<feature type="compositionally biased region" description="Polar residues" evidence="1">
    <location>
        <begin position="307"/>
        <end position="333"/>
    </location>
</feature>
<feature type="compositionally biased region" description="Polar residues" evidence="1">
    <location>
        <begin position="918"/>
        <end position="958"/>
    </location>
</feature>
<feature type="compositionally biased region" description="Polar residues" evidence="1">
    <location>
        <begin position="604"/>
        <end position="617"/>
    </location>
</feature>
<feature type="compositionally biased region" description="Polar residues" evidence="1">
    <location>
        <begin position="701"/>
        <end position="710"/>
    </location>
</feature>
<dbReference type="InterPro" id="IPR029006">
    <property type="entry name" value="ADF-H/Gelsolin-like_dom_sf"/>
</dbReference>
<sequence length="1133" mass="122156">MSLNGLDDPTVIEAYQTALNEAGGWVLLHYVSRDEVALLDRGAGGVPEVRNAIDGYEEKSPLYGFLHYRRRKVVLSYLPEGISRLVQARTTVQFQSILDKFSPHDTVFSLSQPSELTESALSSACLLHTASGSITSSNSVRRRRLMEIAEDAEETPGAKDFPRPPTSTSKDFRQRSFSQLSGATTNAASIAPDAQPNPQGNEPSSIAKSPEESKPSHRPPSIAGDQHPEHSASRKDSRDELSRSESRRSTQSARVSLRDSERAHTYSPKVKLGPRPSVDGSGRPRTAGNLSRSAEQRPVASLPAGIRSSSLRKSTPSPARPRSQGSTVASMSGRTVPPVPPLLVSPLSMPISRPQLSPAAKSLNALSSSGMTQEKERLMKALQLRKTQMQKKAQGVKKPHEGAGERKPSMPDPIEDKENIDQGSDHVNHEETHAIKTNINEAGDGKDPLSEIQVTVIPEPNEECNGEKQASSDPVASEVVADTGKANLQTPLSDIGAEIPVETEETPEANNSQMTQAIPEFENNDVDGDLIKPLDGETKSGPELTSAVREVPLKDKSLTTPNEEIAALSPPEQKSLTPGEQEADAIGESITKADRSEPDPLPTSPSFDSHPISTPVPSTDFEEHVPEPQDDLTPDVSVAEQKEVDTRKEKRKPYLEPIQVPTPDYSDDDNLSDDSFMEELKSATLEEAKPISVGKSPLSPGYSNNGSENGSPDAWRNSRAVSNPSAIGHEPPSMETLAVGRSVSSPYTFADGPTGPVLVAKKINVSSGISKRIKALEKFTNAGDAPPTATRNLTAPAASVSFEALRKRASASLNTHTDATLGSRPVSFTPEGFSRASSVRRPVSQSGASVRRTSSVSVTPRIVRDSSLPPSEQKEDSKADPPESNTPPLEASVLIVDHDVDETPAEALTETLSEDVTSETVQCKSETRSMSTSSANSGSQSVATSIPRSESRMSISSATKKEEPQPKPASDAPASPEEKKESRTSRFLRRMSSITLSSRKNPFSSLSPVLKEESTPSDVGNEVAQAVDIGEVNVQFPDTLLWKRRFIRVDDKGYLVLTPGNVDSSNPNLVKRYHLSEFQTPALPDEDRQELPNSILLDFLDGSTLQCACESRQGQAFVLQTLVDAHSTQQHMS</sequence>
<protein>
    <recommendedName>
        <fullName evidence="4">GPI-anchored cell surface glycoprotein</fullName>
    </recommendedName>
</protein>
<feature type="region of interest" description="Disordered" evidence="1">
    <location>
        <begin position="386"/>
        <end position="433"/>
    </location>
</feature>
<evidence type="ECO:0008006" key="4">
    <source>
        <dbReference type="Google" id="ProtNLM"/>
    </source>
</evidence>
<evidence type="ECO:0000313" key="3">
    <source>
        <dbReference type="Proteomes" id="UP000325780"/>
    </source>
</evidence>
<gene>
    <name evidence="2" type="ORF">BDV25DRAFT_157208</name>
</gene>
<feature type="region of interest" description="Disordered" evidence="1">
    <location>
        <begin position="484"/>
        <end position="734"/>
    </location>
</feature>
<feature type="region of interest" description="Disordered" evidence="1">
    <location>
        <begin position="149"/>
        <end position="173"/>
    </location>
</feature>
<feature type="compositionally biased region" description="Basic and acidic residues" evidence="1">
    <location>
        <begin position="872"/>
        <end position="881"/>
    </location>
</feature>
<feature type="compositionally biased region" description="Polar residues" evidence="1">
    <location>
        <begin position="811"/>
        <end position="820"/>
    </location>
</feature>
<dbReference type="OrthoDB" id="74412at2759"/>
<proteinExistence type="predicted"/>
<dbReference type="Gene3D" id="3.40.20.10">
    <property type="entry name" value="Severin"/>
    <property type="match status" value="1"/>
</dbReference>
<dbReference type="AlphaFoldDB" id="A0A5N6TRH1"/>
<reference evidence="2 3" key="1">
    <citation type="submission" date="2019-04" db="EMBL/GenBank/DDBJ databases">
        <title>Friends and foes A comparative genomics study of 23 Aspergillus species from section Flavi.</title>
        <authorList>
            <consortium name="DOE Joint Genome Institute"/>
            <person name="Kjaerbolling I."/>
            <person name="Vesth T."/>
            <person name="Frisvad J.C."/>
            <person name="Nybo J.L."/>
            <person name="Theobald S."/>
            <person name="Kildgaard S."/>
            <person name="Isbrandt T."/>
            <person name="Kuo A."/>
            <person name="Sato A."/>
            <person name="Lyhne E.K."/>
            <person name="Kogle M.E."/>
            <person name="Wiebenga A."/>
            <person name="Kun R.S."/>
            <person name="Lubbers R.J."/>
            <person name="Makela M.R."/>
            <person name="Barry K."/>
            <person name="Chovatia M."/>
            <person name="Clum A."/>
            <person name="Daum C."/>
            <person name="Haridas S."/>
            <person name="He G."/>
            <person name="LaButti K."/>
            <person name="Lipzen A."/>
            <person name="Mondo S."/>
            <person name="Riley R."/>
            <person name="Salamov A."/>
            <person name="Simmons B.A."/>
            <person name="Magnuson J.K."/>
            <person name="Henrissat B."/>
            <person name="Mortensen U.H."/>
            <person name="Larsen T.O."/>
            <person name="Devries R.P."/>
            <person name="Grigoriev I.V."/>
            <person name="Machida M."/>
            <person name="Baker S.E."/>
            <person name="Andersen M.R."/>
        </authorList>
    </citation>
    <scope>NUCLEOTIDE SEQUENCE [LARGE SCALE GENOMIC DNA]</scope>
    <source>
        <strain evidence="2 3">IBT 18842</strain>
    </source>
</reference>
<name>A0A5N6TRH1_ASPAV</name>
<feature type="region of interest" description="Disordered" evidence="1">
    <location>
        <begin position="811"/>
        <end position="991"/>
    </location>
</feature>
<feature type="region of interest" description="Disordered" evidence="1">
    <location>
        <begin position="188"/>
        <end position="355"/>
    </location>
</feature>
<organism evidence="2 3">
    <name type="scientific">Aspergillus avenaceus</name>
    <dbReference type="NCBI Taxonomy" id="36643"/>
    <lineage>
        <taxon>Eukaryota</taxon>
        <taxon>Fungi</taxon>
        <taxon>Dikarya</taxon>
        <taxon>Ascomycota</taxon>
        <taxon>Pezizomycotina</taxon>
        <taxon>Eurotiomycetes</taxon>
        <taxon>Eurotiomycetidae</taxon>
        <taxon>Eurotiales</taxon>
        <taxon>Aspergillaceae</taxon>
        <taxon>Aspergillus</taxon>
        <taxon>Aspergillus subgen. Circumdati</taxon>
    </lineage>
</organism>
<feature type="compositionally biased region" description="Basic and acidic residues" evidence="1">
    <location>
        <begin position="640"/>
        <end position="654"/>
    </location>
</feature>
<feature type="compositionally biased region" description="Basic and acidic residues" evidence="1">
    <location>
        <begin position="529"/>
        <end position="540"/>
    </location>
</feature>
<feature type="compositionally biased region" description="Acidic residues" evidence="1">
    <location>
        <begin position="665"/>
        <end position="677"/>
    </location>
</feature>
<feature type="compositionally biased region" description="Basic and acidic residues" evidence="1">
    <location>
        <begin position="398"/>
        <end position="433"/>
    </location>
</feature>
<feature type="region of interest" description="Disordered" evidence="1">
    <location>
        <begin position="998"/>
        <end position="1017"/>
    </location>
</feature>
<feature type="compositionally biased region" description="Polar residues" evidence="1">
    <location>
        <begin position="998"/>
        <end position="1007"/>
    </location>
</feature>
<evidence type="ECO:0000256" key="1">
    <source>
        <dbReference type="SAM" id="MobiDB-lite"/>
    </source>
</evidence>
<feature type="compositionally biased region" description="Polar residues" evidence="1">
    <location>
        <begin position="196"/>
        <end position="207"/>
    </location>
</feature>
<accession>A0A5N6TRH1</accession>
<feature type="compositionally biased region" description="Basic and acidic residues" evidence="1">
    <location>
        <begin position="226"/>
        <end position="248"/>
    </location>
</feature>
<dbReference type="Proteomes" id="UP000325780">
    <property type="component" value="Unassembled WGS sequence"/>
</dbReference>
<feature type="compositionally biased region" description="Low complexity" evidence="1">
    <location>
        <begin position="849"/>
        <end position="861"/>
    </location>
</feature>
<dbReference type="EMBL" id="ML742140">
    <property type="protein sequence ID" value="KAE8148952.1"/>
    <property type="molecule type" value="Genomic_DNA"/>
</dbReference>
<dbReference type="SUPFAM" id="SSF55753">
    <property type="entry name" value="Actin depolymerizing proteins"/>
    <property type="match status" value="1"/>
</dbReference>